<dbReference type="Proteomes" id="UP001054837">
    <property type="component" value="Unassembled WGS sequence"/>
</dbReference>
<sequence length="170" mass="18935">MSTSDSSSSEGEVGRNAEKFPTQQLLTCASQLEQIFNWFKVEDNARGTEKGTLAPEIQKRDTQPPPKPKVKVTGIPKKIPTSRPVVLMYGKSEILEDSAKLKNLLERNSKCPGKHFYKTCKQDSASCRNCLETNSKLSTVFDGKHCAVDKDCTVYQKDQLMALQSTQYGP</sequence>
<comment type="caution">
    <text evidence="2">The sequence shown here is derived from an EMBL/GenBank/DDBJ whole genome shotgun (WGS) entry which is preliminary data.</text>
</comment>
<reference evidence="2 3" key="1">
    <citation type="submission" date="2021-06" db="EMBL/GenBank/DDBJ databases">
        <title>Caerostris darwini draft genome.</title>
        <authorList>
            <person name="Kono N."/>
            <person name="Arakawa K."/>
        </authorList>
    </citation>
    <scope>NUCLEOTIDE SEQUENCE [LARGE SCALE GENOMIC DNA]</scope>
</reference>
<evidence type="ECO:0000313" key="2">
    <source>
        <dbReference type="EMBL" id="GIY12410.1"/>
    </source>
</evidence>
<gene>
    <name evidence="2" type="ORF">CDAR_531611</name>
</gene>
<name>A0AAV4QWB0_9ARAC</name>
<feature type="region of interest" description="Disordered" evidence="1">
    <location>
        <begin position="47"/>
        <end position="76"/>
    </location>
</feature>
<feature type="region of interest" description="Disordered" evidence="1">
    <location>
        <begin position="1"/>
        <end position="20"/>
    </location>
</feature>
<evidence type="ECO:0000256" key="1">
    <source>
        <dbReference type="SAM" id="MobiDB-lite"/>
    </source>
</evidence>
<organism evidence="2 3">
    <name type="scientific">Caerostris darwini</name>
    <dbReference type="NCBI Taxonomy" id="1538125"/>
    <lineage>
        <taxon>Eukaryota</taxon>
        <taxon>Metazoa</taxon>
        <taxon>Ecdysozoa</taxon>
        <taxon>Arthropoda</taxon>
        <taxon>Chelicerata</taxon>
        <taxon>Arachnida</taxon>
        <taxon>Araneae</taxon>
        <taxon>Araneomorphae</taxon>
        <taxon>Entelegynae</taxon>
        <taxon>Araneoidea</taxon>
        <taxon>Araneidae</taxon>
        <taxon>Caerostris</taxon>
    </lineage>
</organism>
<keyword evidence="3" id="KW-1185">Reference proteome</keyword>
<accession>A0AAV4QWB0</accession>
<protein>
    <submittedName>
        <fullName evidence="2">Uncharacterized protein</fullName>
    </submittedName>
</protein>
<dbReference type="AlphaFoldDB" id="A0AAV4QWB0"/>
<evidence type="ECO:0000313" key="3">
    <source>
        <dbReference type="Proteomes" id="UP001054837"/>
    </source>
</evidence>
<dbReference type="EMBL" id="BPLQ01005042">
    <property type="protein sequence ID" value="GIY12410.1"/>
    <property type="molecule type" value="Genomic_DNA"/>
</dbReference>
<proteinExistence type="predicted"/>